<dbReference type="Pfam" id="PF00135">
    <property type="entry name" value="COesterase"/>
    <property type="match status" value="1"/>
</dbReference>
<accession>A0A915JNU5</accession>
<dbReference type="Gene3D" id="3.40.50.1820">
    <property type="entry name" value="alpha/beta hydrolase"/>
    <property type="match status" value="1"/>
</dbReference>
<dbReference type="PANTHER" id="PTHR45580:SF6">
    <property type="entry name" value="CARBOXYLESTERASE TYPE B DOMAIN-CONTAINING PROTEIN"/>
    <property type="match status" value="1"/>
</dbReference>
<dbReference type="InterPro" id="IPR002018">
    <property type="entry name" value="CarbesteraseB"/>
</dbReference>
<proteinExistence type="predicted"/>
<dbReference type="SUPFAM" id="SSF53474">
    <property type="entry name" value="alpha/beta-Hydrolases"/>
    <property type="match status" value="1"/>
</dbReference>
<dbReference type="PANTHER" id="PTHR45580">
    <property type="entry name" value="PROTEIN CBG05369"/>
    <property type="match status" value="1"/>
</dbReference>
<dbReference type="AlphaFoldDB" id="A0A915JNU5"/>
<evidence type="ECO:0000259" key="1">
    <source>
        <dbReference type="Pfam" id="PF00135"/>
    </source>
</evidence>
<sequence>VDCACNEGTSTYANQSEDCLYINVFVSPKCLLSTNQSSVATTNQSMSLCPVLYYVHGGANEFESPAMFPVDDLTDNIASQDIVLVTVAYRLGVLGFFSTGSDDVPGNWAIG</sequence>
<reference evidence="3" key="1">
    <citation type="submission" date="2022-11" db="UniProtKB">
        <authorList>
            <consortium name="WormBaseParasite"/>
        </authorList>
    </citation>
    <scope>IDENTIFICATION</scope>
</reference>
<protein>
    <submittedName>
        <fullName evidence="3">Carboxylesterase type B domain-containing protein</fullName>
    </submittedName>
</protein>
<evidence type="ECO:0000313" key="2">
    <source>
        <dbReference type="Proteomes" id="UP000887565"/>
    </source>
</evidence>
<dbReference type="WBParaSite" id="nRc.2.0.1.t27616-RA">
    <property type="protein sequence ID" value="nRc.2.0.1.t27616-RA"/>
    <property type="gene ID" value="nRc.2.0.1.g27616"/>
</dbReference>
<dbReference type="InterPro" id="IPR029058">
    <property type="entry name" value="AB_hydrolase_fold"/>
</dbReference>
<dbReference type="Proteomes" id="UP000887565">
    <property type="component" value="Unplaced"/>
</dbReference>
<feature type="domain" description="Carboxylesterase type B" evidence="1">
    <location>
        <begin position="9"/>
        <end position="110"/>
    </location>
</feature>
<evidence type="ECO:0000313" key="3">
    <source>
        <dbReference type="WBParaSite" id="nRc.2.0.1.t27616-RA"/>
    </source>
</evidence>
<organism evidence="2 3">
    <name type="scientific">Romanomermis culicivorax</name>
    <name type="common">Nematode worm</name>
    <dbReference type="NCBI Taxonomy" id="13658"/>
    <lineage>
        <taxon>Eukaryota</taxon>
        <taxon>Metazoa</taxon>
        <taxon>Ecdysozoa</taxon>
        <taxon>Nematoda</taxon>
        <taxon>Enoplea</taxon>
        <taxon>Dorylaimia</taxon>
        <taxon>Mermithida</taxon>
        <taxon>Mermithoidea</taxon>
        <taxon>Mermithidae</taxon>
        <taxon>Romanomermis</taxon>
    </lineage>
</organism>
<name>A0A915JNU5_ROMCU</name>
<keyword evidence="2" id="KW-1185">Reference proteome</keyword>